<feature type="compositionally biased region" description="Basic and acidic residues" evidence="1">
    <location>
        <begin position="96"/>
        <end position="108"/>
    </location>
</feature>
<feature type="region of interest" description="Disordered" evidence="1">
    <location>
        <begin position="430"/>
        <end position="456"/>
    </location>
</feature>
<feature type="compositionally biased region" description="Polar residues" evidence="1">
    <location>
        <begin position="279"/>
        <end position="288"/>
    </location>
</feature>
<feature type="region of interest" description="Disordered" evidence="1">
    <location>
        <begin position="499"/>
        <end position="539"/>
    </location>
</feature>
<comment type="caution">
    <text evidence="2">The sequence shown here is derived from an EMBL/GenBank/DDBJ whole genome shotgun (WGS) entry which is preliminary data.</text>
</comment>
<feature type="region of interest" description="Disordered" evidence="1">
    <location>
        <begin position="218"/>
        <end position="299"/>
    </location>
</feature>
<reference evidence="2" key="1">
    <citation type="journal article" date="2023" name="Mol. Phylogenet. Evol.">
        <title>Genome-scale phylogeny and comparative genomics of the fungal order Sordariales.</title>
        <authorList>
            <person name="Hensen N."/>
            <person name="Bonometti L."/>
            <person name="Westerberg I."/>
            <person name="Brannstrom I.O."/>
            <person name="Guillou S."/>
            <person name="Cros-Aarteil S."/>
            <person name="Calhoun S."/>
            <person name="Haridas S."/>
            <person name="Kuo A."/>
            <person name="Mondo S."/>
            <person name="Pangilinan J."/>
            <person name="Riley R."/>
            <person name="LaButti K."/>
            <person name="Andreopoulos B."/>
            <person name="Lipzen A."/>
            <person name="Chen C."/>
            <person name="Yan M."/>
            <person name="Daum C."/>
            <person name="Ng V."/>
            <person name="Clum A."/>
            <person name="Steindorff A."/>
            <person name="Ohm R.A."/>
            <person name="Martin F."/>
            <person name="Silar P."/>
            <person name="Natvig D.O."/>
            <person name="Lalanne C."/>
            <person name="Gautier V."/>
            <person name="Ament-Velasquez S.L."/>
            <person name="Kruys A."/>
            <person name="Hutchinson M.I."/>
            <person name="Powell A.J."/>
            <person name="Barry K."/>
            <person name="Miller A.N."/>
            <person name="Grigoriev I.V."/>
            <person name="Debuchy R."/>
            <person name="Gladieux P."/>
            <person name="Hiltunen Thoren M."/>
            <person name="Johannesson H."/>
        </authorList>
    </citation>
    <scope>NUCLEOTIDE SEQUENCE</scope>
    <source>
        <strain evidence="2">CBS 103.79</strain>
    </source>
</reference>
<dbReference type="EMBL" id="MU855602">
    <property type="protein sequence ID" value="KAK3901170.1"/>
    <property type="molecule type" value="Genomic_DNA"/>
</dbReference>
<proteinExistence type="predicted"/>
<reference evidence="2" key="2">
    <citation type="submission" date="2023-05" db="EMBL/GenBank/DDBJ databases">
        <authorList>
            <consortium name="Lawrence Berkeley National Laboratory"/>
            <person name="Steindorff A."/>
            <person name="Hensen N."/>
            <person name="Bonometti L."/>
            <person name="Westerberg I."/>
            <person name="Brannstrom I.O."/>
            <person name="Guillou S."/>
            <person name="Cros-Aarteil S."/>
            <person name="Calhoun S."/>
            <person name="Haridas S."/>
            <person name="Kuo A."/>
            <person name="Mondo S."/>
            <person name="Pangilinan J."/>
            <person name="Riley R."/>
            <person name="Labutti K."/>
            <person name="Andreopoulos B."/>
            <person name="Lipzen A."/>
            <person name="Chen C."/>
            <person name="Yanf M."/>
            <person name="Daum C."/>
            <person name="Ng V."/>
            <person name="Clum A."/>
            <person name="Ohm R."/>
            <person name="Martin F."/>
            <person name="Silar P."/>
            <person name="Natvig D."/>
            <person name="Lalanne C."/>
            <person name="Gautier V."/>
            <person name="Ament-Velasquez S.L."/>
            <person name="Kruys A."/>
            <person name="Hutchinson M.I."/>
            <person name="Powell A.J."/>
            <person name="Barry K."/>
            <person name="Miller A.N."/>
            <person name="Grigoriev I.V."/>
            <person name="Debuchy R."/>
            <person name="Gladieux P."/>
            <person name="Thoren M.H."/>
            <person name="Johannesson H."/>
        </authorList>
    </citation>
    <scope>NUCLEOTIDE SEQUENCE</scope>
    <source>
        <strain evidence="2">CBS 103.79</strain>
    </source>
</reference>
<feature type="compositionally biased region" description="Polar residues" evidence="1">
    <location>
        <begin position="218"/>
        <end position="249"/>
    </location>
</feature>
<accession>A0AAN6MI97</accession>
<dbReference type="Proteomes" id="UP001303889">
    <property type="component" value="Unassembled WGS sequence"/>
</dbReference>
<evidence type="ECO:0000313" key="2">
    <source>
        <dbReference type="EMBL" id="KAK3901170.1"/>
    </source>
</evidence>
<feature type="compositionally biased region" description="Basic and acidic residues" evidence="1">
    <location>
        <begin position="70"/>
        <end position="83"/>
    </location>
</feature>
<dbReference type="AlphaFoldDB" id="A0AAN6MI97"/>
<keyword evidence="3" id="KW-1185">Reference proteome</keyword>
<evidence type="ECO:0000313" key="3">
    <source>
        <dbReference type="Proteomes" id="UP001303889"/>
    </source>
</evidence>
<feature type="compositionally biased region" description="Polar residues" evidence="1">
    <location>
        <begin position="431"/>
        <end position="454"/>
    </location>
</feature>
<name>A0AAN6MI97_9PEZI</name>
<feature type="compositionally biased region" description="Low complexity" evidence="1">
    <location>
        <begin position="129"/>
        <end position="142"/>
    </location>
</feature>
<feature type="region of interest" description="Disordered" evidence="1">
    <location>
        <begin position="1"/>
        <end position="196"/>
    </location>
</feature>
<organism evidence="2 3">
    <name type="scientific">Staphylotrichum tortipilum</name>
    <dbReference type="NCBI Taxonomy" id="2831512"/>
    <lineage>
        <taxon>Eukaryota</taxon>
        <taxon>Fungi</taxon>
        <taxon>Dikarya</taxon>
        <taxon>Ascomycota</taxon>
        <taxon>Pezizomycotina</taxon>
        <taxon>Sordariomycetes</taxon>
        <taxon>Sordariomycetidae</taxon>
        <taxon>Sordariales</taxon>
        <taxon>Chaetomiaceae</taxon>
        <taxon>Staphylotrichum</taxon>
    </lineage>
</organism>
<feature type="compositionally biased region" description="Low complexity" evidence="1">
    <location>
        <begin position="174"/>
        <end position="185"/>
    </location>
</feature>
<gene>
    <name evidence="2" type="ORF">C8A05DRAFT_35155</name>
</gene>
<feature type="compositionally biased region" description="Gly residues" evidence="1">
    <location>
        <begin position="515"/>
        <end position="524"/>
    </location>
</feature>
<feature type="compositionally biased region" description="Polar residues" evidence="1">
    <location>
        <begin position="369"/>
        <end position="394"/>
    </location>
</feature>
<evidence type="ECO:0000256" key="1">
    <source>
        <dbReference type="SAM" id="MobiDB-lite"/>
    </source>
</evidence>
<feature type="compositionally biased region" description="Polar residues" evidence="1">
    <location>
        <begin position="257"/>
        <end position="271"/>
    </location>
</feature>
<protein>
    <submittedName>
        <fullName evidence="2">Uncharacterized protein</fullName>
    </submittedName>
</protein>
<feature type="compositionally biased region" description="Polar residues" evidence="1">
    <location>
        <begin position="45"/>
        <end position="63"/>
    </location>
</feature>
<sequence length="539" mass="57515">MPKQKHPSGSDCSSQSERQGTDDRRSGQPGHGHRQADAREHDQRATGQPSYSHHSSAQPPNHHSSGHRGPPRDPRPNERHSESGPRAPGHNSSHGRSSDNRDRDERHSGSGSRVPGQSSSHRRHHSDDSSGSAQSSTSNSSSIELDGPHHLTEDQARAYSGAGVDWDRGQDLRGTAGHADGDAGTPQEYYPQQDYMADWNAQGSVSTSAWQDATSAWTSTGYGQTQSSDSTSYAQAYHSTSTGYDQQPAQGWAGYDQPQSSTSAGYSQQPAQGWAGYGQPQSSTSAGYYQQPRMPAGSSVQAWDGRQQTHSLTTQHGQGYDYPMSTDDGRRFLCASTVSPQNHPWPPAGYDEREYSVTPTVDRPHGYSSMPTERGQSPSPVLSPAATDNGSNAMTDSMVVNASTSPSHLSTSPSQAMTDSAMSEVEMTLSHGRTGSNSSGAMTWEHTSQVSASSPGVVVEGYNNDATYGNYHPATGFLEAAPRGSVVIDPSRYPEDLAVGDVNECLRPSDRNTGGVHGGQGGSGRARDGRQKGSKSSRR</sequence>
<feature type="compositionally biased region" description="Basic and acidic residues" evidence="1">
    <location>
        <begin position="34"/>
        <end position="44"/>
    </location>
</feature>
<feature type="region of interest" description="Disordered" evidence="1">
    <location>
        <begin position="358"/>
        <end position="394"/>
    </location>
</feature>
<feature type="compositionally biased region" description="Basic and acidic residues" evidence="1">
    <location>
        <begin position="146"/>
        <end position="156"/>
    </location>
</feature>